<reference evidence="4 5" key="1">
    <citation type="submission" date="2020-07" db="EMBL/GenBank/DDBJ databases">
        <title>Stappia sp., F7233, whole genome shotgun sequencing project.</title>
        <authorList>
            <person name="Jiang S."/>
            <person name="Liu Z.W."/>
            <person name="Du Z.J."/>
        </authorList>
    </citation>
    <scope>NUCLEOTIDE SEQUENCE [LARGE SCALE GENOMIC DNA]</scope>
    <source>
        <strain evidence="4 5">F7233</strain>
    </source>
</reference>
<proteinExistence type="predicted"/>
<dbReference type="EMBL" id="JACFXV010000048">
    <property type="protein sequence ID" value="MBA5777255.1"/>
    <property type="molecule type" value="Genomic_DNA"/>
</dbReference>
<organism evidence="4 5">
    <name type="scientific">Stappia albiluteola</name>
    <dbReference type="NCBI Taxonomy" id="2758565"/>
    <lineage>
        <taxon>Bacteria</taxon>
        <taxon>Pseudomonadati</taxon>
        <taxon>Pseudomonadota</taxon>
        <taxon>Alphaproteobacteria</taxon>
        <taxon>Hyphomicrobiales</taxon>
        <taxon>Stappiaceae</taxon>
        <taxon>Stappia</taxon>
    </lineage>
</organism>
<feature type="chain" id="PRO_5032549303" evidence="2">
    <location>
        <begin position="24"/>
        <end position="263"/>
    </location>
</feature>
<evidence type="ECO:0000259" key="3">
    <source>
        <dbReference type="Pfam" id="PF13505"/>
    </source>
</evidence>
<dbReference type="AlphaFoldDB" id="A0A839ADP7"/>
<keyword evidence="1 2" id="KW-0732">Signal</keyword>
<dbReference type="SUPFAM" id="SSF56925">
    <property type="entry name" value="OMPA-like"/>
    <property type="match status" value="1"/>
</dbReference>
<dbReference type="InterPro" id="IPR027385">
    <property type="entry name" value="Beta-barrel_OMP"/>
</dbReference>
<dbReference type="Gene3D" id="2.40.160.20">
    <property type="match status" value="1"/>
</dbReference>
<feature type="domain" description="Outer membrane protein beta-barrel" evidence="3">
    <location>
        <begin position="42"/>
        <end position="247"/>
    </location>
</feature>
<protein>
    <submittedName>
        <fullName evidence="4">Porin family protein</fullName>
    </submittedName>
</protein>
<comment type="caution">
    <text evidence="4">The sequence shown here is derived from an EMBL/GenBank/DDBJ whole genome shotgun (WGS) entry which is preliminary data.</text>
</comment>
<name>A0A839ADP7_9HYPH</name>
<accession>A0A839ADP7</accession>
<dbReference type="Proteomes" id="UP000541109">
    <property type="component" value="Unassembled WGS sequence"/>
</dbReference>
<gene>
    <name evidence="4" type="ORF">H2509_08960</name>
</gene>
<dbReference type="InterPro" id="IPR011250">
    <property type="entry name" value="OMP/PagP_B-barrel"/>
</dbReference>
<evidence type="ECO:0000313" key="5">
    <source>
        <dbReference type="Proteomes" id="UP000541109"/>
    </source>
</evidence>
<sequence>MGSIFRKLSLAGVATVFSTAALAADLPAPVIEHIPQVPVVTGGWYLRGDIGYKIYQDPDVSYSSIEFQNESLDDTAVIGIGVGYRFNEYFRSDVTLDYEFQSNFEGNAPCATCGVGGTASSSTETADIDVWTVLWNAYFDLGTWNNFTPYVGGGIGASYVNVDGIRFSNPDGSSGAYPGDGHWSFSWALMAGASYAFNPNLSLDAGYRYLNIGDGYSETFSTAGATAKIKYEDLQAHEIRVGLRYTFDSAPAYLPVEPIVTKY</sequence>
<dbReference type="Pfam" id="PF13505">
    <property type="entry name" value="OMP_b-brl"/>
    <property type="match status" value="1"/>
</dbReference>
<keyword evidence="5" id="KW-1185">Reference proteome</keyword>
<evidence type="ECO:0000256" key="1">
    <source>
        <dbReference type="ARBA" id="ARBA00022729"/>
    </source>
</evidence>
<feature type="signal peptide" evidence="2">
    <location>
        <begin position="1"/>
        <end position="23"/>
    </location>
</feature>
<evidence type="ECO:0000256" key="2">
    <source>
        <dbReference type="SAM" id="SignalP"/>
    </source>
</evidence>
<evidence type="ECO:0000313" key="4">
    <source>
        <dbReference type="EMBL" id="MBA5777255.1"/>
    </source>
</evidence>
<dbReference type="RefSeq" id="WP_182164470.1">
    <property type="nucleotide sequence ID" value="NZ_JACFXV010000048.1"/>
</dbReference>